<dbReference type="AlphaFoldDB" id="A0AAJ6GSA0"/>
<sequence>MSVEFSRATMENKLEIQPLSQKDFWLKAYIAALHRVDHELALAEADRALEACNKRWMRISKKVQIWTHISDCPVGTGEWD</sequence>
<evidence type="ECO:0000313" key="1">
    <source>
        <dbReference type="EMBL" id="WIX05334.1"/>
    </source>
</evidence>
<dbReference type="RefSeq" id="WP_152477547.1">
    <property type="nucleotide sequence ID" value="NZ_CP127225.1"/>
</dbReference>
<organism evidence="1 2">
    <name type="scientific">Xanthomonas oryzae pv. leersiae</name>
    <dbReference type="NCBI Taxonomy" id="3112258"/>
    <lineage>
        <taxon>Bacteria</taxon>
        <taxon>Pseudomonadati</taxon>
        <taxon>Pseudomonadota</taxon>
        <taxon>Gammaproteobacteria</taxon>
        <taxon>Lysobacterales</taxon>
        <taxon>Lysobacteraceae</taxon>
        <taxon>Xanthomonas</taxon>
    </lineage>
</organism>
<evidence type="ECO:0000313" key="2">
    <source>
        <dbReference type="Proteomes" id="UP001228059"/>
    </source>
</evidence>
<name>A0AAJ6GSA0_9XANT</name>
<gene>
    <name evidence="1" type="ORF">QN060_13825</name>
</gene>
<reference evidence="1 2" key="1">
    <citation type="submission" date="2023-05" db="EMBL/GenBank/DDBJ databases">
        <title>Complete Genome Resource of Xanthomonas oryzae pv. leersiae Strain YNJC Isolated From Plateau Japonica Rice in Southwest China.</title>
        <authorList>
            <person name="Aa X."/>
            <person name="Mei L."/>
            <person name="Liu P."/>
            <person name="Yang Y."/>
            <person name="Tang C."/>
            <person name="Zhang F."/>
            <person name="Dong C."/>
            <person name="Wang B."/>
            <person name="Chen X."/>
            <person name="Dai L."/>
        </authorList>
    </citation>
    <scope>NUCLEOTIDE SEQUENCE [LARGE SCALE GENOMIC DNA]</scope>
    <source>
        <strain evidence="1 2">YNJC</strain>
    </source>
</reference>
<accession>A0AAJ6GSA0</accession>
<protein>
    <submittedName>
        <fullName evidence="1">Uncharacterized protein</fullName>
    </submittedName>
</protein>
<dbReference type="EMBL" id="CP127225">
    <property type="protein sequence ID" value="WIX05334.1"/>
    <property type="molecule type" value="Genomic_DNA"/>
</dbReference>
<dbReference type="Proteomes" id="UP001228059">
    <property type="component" value="Chromosome"/>
</dbReference>
<proteinExistence type="predicted"/>